<keyword evidence="6" id="KW-1185">Reference proteome</keyword>
<dbReference type="GO" id="GO:0003677">
    <property type="term" value="F:DNA binding"/>
    <property type="evidence" value="ECO:0007669"/>
    <property type="project" value="UniProtKB-KW"/>
</dbReference>
<sequence length="125" mass="14441">MKLSDFELDVMQRFWDEGSCSASAIHKSISANKKVAYTTVKTIVDRLEEKGAIKRERLDGRSIVYAAVIKKEEISKKLLPDLVRRFFHGNTSHLITHLISNDKLNEEDITYLETFLADRKKNKDK</sequence>
<reference evidence="5 6" key="1">
    <citation type="journal article" date="2017" name="Antonie Van Leeuwenhoek">
        <title>Rhizobium rhizosphaerae sp. nov., a novel species isolated from rice rhizosphere.</title>
        <authorList>
            <person name="Zhao J.J."/>
            <person name="Zhang J."/>
            <person name="Zhang R.J."/>
            <person name="Zhang C.W."/>
            <person name="Yin H.Q."/>
            <person name="Zhang X.X."/>
        </authorList>
    </citation>
    <scope>NUCLEOTIDE SEQUENCE [LARGE SCALE GENOMIC DNA]</scope>
    <source>
        <strain evidence="5 6">BSs20135</strain>
    </source>
</reference>
<dbReference type="Gene3D" id="1.10.4040.10">
    <property type="entry name" value="Penicillinase repressor domain"/>
    <property type="match status" value="1"/>
</dbReference>
<proteinExistence type="inferred from homology"/>
<organism evidence="5 6">
    <name type="scientific">Paraglaciecola arctica BSs20135</name>
    <dbReference type="NCBI Taxonomy" id="493475"/>
    <lineage>
        <taxon>Bacteria</taxon>
        <taxon>Pseudomonadati</taxon>
        <taxon>Pseudomonadota</taxon>
        <taxon>Gammaproteobacteria</taxon>
        <taxon>Alteromonadales</taxon>
        <taxon>Alteromonadaceae</taxon>
        <taxon>Paraglaciecola</taxon>
    </lineage>
</organism>
<dbReference type="EMBL" id="BAEO01000065">
    <property type="protein sequence ID" value="GAC21815.1"/>
    <property type="molecule type" value="Genomic_DNA"/>
</dbReference>
<evidence type="ECO:0000313" key="6">
    <source>
        <dbReference type="Proteomes" id="UP000006327"/>
    </source>
</evidence>
<dbReference type="InterPro" id="IPR036390">
    <property type="entry name" value="WH_DNA-bd_sf"/>
</dbReference>
<dbReference type="Pfam" id="PF03965">
    <property type="entry name" value="Penicillinase_R"/>
    <property type="match status" value="1"/>
</dbReference>
<dbReference type="SUPFAM" id="SSF46785">
    <property type="entry name" value="Winged helix' DNA-binding domain"/>
    <property type="match status" value="1"/>
</dbReference>
<evidence type="ECO:0000256" key="3">
    <source>
        <dbReference type="ARBA" id="ARBA00023125"/>
    </source>
</evidence>
<dbReference type="PIRSF" id="PIRSF019455">
    <property type="entry name" value="CopR_AtkY"/>
    <property type="match status" value="1"/>
</dbReference>
<dbReference type="InterPro" id="IPR005650">
    <property type="entry name" value="BlaI_family"/>
</dbReference>
<evidence type="ECO:0000256" key="2">
    <source>
        <dbReference type="ARBA" id="ARBA00023015"/>
    </source>
</evidence>
<protein>
    <submittedName>
        <fullName evidence="5">Predicted transcriptional regulator</fullName>
    </submittedName>
</protein>
<dbReference type="GO" id="GO:0045892">
    <property type="term" value="P:negative regulation of DNA-templated transcription"/>
    <property type="evidence" value="ECO:0007669"/>
    <property type="project" value="InterPro"/>
</dbReference>
<keyword evidence="4" id="KW-0804">Transcription</keyword>
<dbReference type="InterPro" id="IPR036388">
    <property type="entry name" value="WH-like_DNA-bd_sf"/>
</dbReference>
<evidence type="ECO:0000313" key="5">
    <source>
        <dbReference type="EMBL" id="GAC21815.1"/>
    </source>
</evidence>
<keyword evidence="3" id="KW-0238">DNA-binding</keyword>
<evidence type="ECO:0000256" key="1">
    <source>
        <dbReference type="ARBA" id="ARBA00011046"/>
    </source>
</evidence>
<dbReference type="OrthoDB" id="6385403at2"/>
<evidence type="ECO:0000256" key="4">
    <source>
        <dbReference type="ARBA" id="ARBA00023163"/>
    </source>
</evidence>
<keyword evidence="2" id="KW-0805">Transcription regulation</keyword>
<accession>K6ZEJ9</accession>
<dbReference type="Gene3D" id="1.10.10.10">
    <property type="entry name" value="Winged helix-like DNA-binding domain superfamily/Winged helix DNA-binding domain"/>
    <property type="match status" value="1"/>
</dbReference>
<dbReference type="eggNOG" id="COG3682">
    <property type="taxonomic scope" value="Bacteria"/>
</dbReference>
<comment type="similarity">
    <text evidence="1">Belongs to the BlaI transcriptional regulatory family.</text>
</comment>
<comment type="caution">
    <text evidence="5">The sequence shown here is derived from an EMBL/GenBank/DDBJ whole genome shotgun (WGS) entry which is preliminary data.</text>
</comment>
<gene>
    <name evidence="5" type="ORF">GARC_4878</name>
</gene>
<dbReference type="AlphaFoldDB" id="K6ZEJ9"/>
<name>K6ZEJ9_9ALTE</name>
<dbReference type="Proteomes" id="UP000006327">
    <property type="component" value="Unassembled WGS sequence"/>
</dbReference>
<dbReference type="RefSeq" id="WP_007625190.1">
    <property type="nucleotide sequence ID" value="NZ_BAEO01000065.1"/>
</dbReference>
<dbReference type="STRING" id="493475.GARC_4878"/>